<evidence type="ECO:0008006" key="4">
    <source>
        <dbReference type="Google" id="ProtNLM"/>
    </source>
</evidence>
<proteinExistence type="predicted"/>
<dbReference type="EMBL" id="JAYKXP010000003">
    <property type="protein sequence ID" value="KAK7060252.1"/>
    <property type="molecule type" value="Genomic_DNA"/>
</dbReference>
<dbReference type="AlphaFoldDB" id="A0AAW0E6H1"/>
<evidence type="ECO:0000256" key="1">
    <source>
        <dbReference type="SAM" id="MobiDB-lite"/>
    </source>
</evidence>
<dbReference type="Proteomes" id="UP001383192">
    <property type="component" value="Unassembled WGS sequence"/>
</dbReference>
<keyword evidence="3" id="KW-1185">Reference proteome</keyword>
<name>A0AAW0E6H1_9AGAR</name>
<reference evidence="2 3" key="1">
    <citation type="submission" date="2024-01" db="EMBL/GenBank/DDBJ databases">
        <title>A draft genome for a cacao thread blight-causing isolate of Paramarasmius palmivorus.</title>
        <authorList>
            <person name="Baruah I.K."/>
            <person name="Bukari Y."/>
            <person name="Amoako-Attah I."/>
            <person name="Meinhardt L.W."/>
            <person name="Bailey B.A."/>
            <person name="Cohen S.P."/>
        </authorList>
    </citation>
    <scope>NUCLEOTIDE SEQUENCE [LARGE SCALE GENOMIC DNA]</scope>
    <source>
        <strain evidence="2 3">GH-12</strain>
    </source>
</reference>
<gene>
    <name evidence="2" type="ORF">VNI00_001017</name>
</gene>
<comment type="caution">
    <text evidence="2">The sequence shown here is derived from an EMBL/GenBank/DDBJ whole genome shotgun (WGS) entry which is preliminary data.</text>
</comment>
<protein>
    <recommendedName>
        <fullName evidence="4">JmjC domain-containing protein</fullName>
    </recommendedName>
</protein>
<evidence type="ECO:0000313" key="2">
    <source>
        <dbReference type="EMBL" id="KAK7060252.1"/>
    </source>
</evidence>
<dbReference type="Gene3D" id="2.60.120.650">
    <property type="entry name" value="Cupin"/>
    <property type="match status" value="1"/>
</dbReference>
<organism evidence="2 3">
    <name type="scientific">Paramarasmius palmivorus</name>
    <dbReference type="NCBI Taxonomy" id="297713"/>
    <lineage>
        <taxon>Eukaryota</taxon>
        <taxon>Fungi</taxon>
        <taxon>Dikarya</taxon>
        <taxon>Basidiomycota</taxon>
        <taxon>Agaricomycotina</taxon>
        <taxon>Agaricomycetes</taxon>
        <taxon>Agaricomycetidae</taxon>
        <taxon>Agaricales</taxon>
        <taxon>Marasmiineae</taxon>
        <taxon>Marasmiaceae</taxon>
        <taxon>Paramarasmius</taxon>
    </lineage>
</organism>
<feature type="compositionally biased region" description="Basic and acidic residues" evidence="1">
    <location>
        <begin position="81"/>
        <end position="90"/>
    </location>
</feature>
<feature type="region of interest" description="Disordered" evidence="1">
    <location>
        <begin position="78"/>
        <end position="122"/>
    </location>
</feature>
<accession>A0AAW0E6H1</accession>
<sequence length="673" mass="76270">MSSLLQVYERFRDDPLEILPQDGESEEEWLDRINPDGEPLHPASLRYFRTHPSQRPEPMTEDAWRRGFHSNYRNLISKQKRSPDRVKEQNRINQANSRARRKDGNIPKLSSKDKPKRSKTTRTVKALKCKATEVIGNTASTSPSIITTSLSEARQILRLDLYAFRHKLVPHTAESICWIGDKGSEVYMCLPQIEDEEGKNVVKPVGDYIRHLSQTPFVEQSGKRVLRLESSQLPANEEDLLPIIREALGRNQMVHLVGFRKHAVQPFDLSNTPVLNAAFLGARHISPLRPASIHSLKETTAYQLGLGKGQGRVRDERVQDFMDRMRLWQRIECILAISMTGMTFGHPVDQLNDVIAACRNLVYEEVNDHAKHAISHATWGLLHHACYFSFNHHDAGGELAATAVEHGFKIWTGYFPSDDTPRSTQMSQVKHLCSEPLESDFGDSGIETVTILLQPGDVHLQPPGLVHSVYTPLPCFMLGSSWWMYDSLHLTETSRRIDGRNGDLVTNQDFDEEIIFTQLVALLFGMRVVRTLNPTYCFYQIPILALCAMILDPQTYVSSSSKLTKVKGIRPAEMIPLQSSYLDASRAALALTKYIEPSVTTAVEFPQVADPPEWTKGIKEIRRYLDSIRSVRFGCQDVGEAIRARLDQRRVCDRGRVLDPETLDKVLEAMEVV</sequence>
<evidence type="ECO:0000313" key="3">
    <source>
        <dbReference type="Proteomes" id="UP001383192"/>
    </source>
</evidence>
<dbReference type="SUPFAM" id="SSF51197">
    <property type="entry name" value="Clavaminate synthase-like"/>
    <property type="match status" value="1"/>
</dbReference>
<feature type="compositionally biased region" description="Basic and acidic residues" evidence="1">
    <location>
        <begin position="102"/>
        <end position="113"/>
    </location>
</feature>